<evidence type="ECO:0000259" key="1">
    <source>
        <dbReference type="PROSITE" id="PS51029"/>
    </source>
</evidence>
<evidence type="ECO:0000313" key="3">
    <source>
        <dbReference type="Proteomes" id="UP000791440"/>
    </source>
</evidence>
<dbReference type="InterPro" id="IPR006578">
    <property type="entry name" value="MADF-dom"/>
</dbReference>
<sequence length="237" mass="28169">MPRKTIYWTRKLELQLVEFVRQREFIWKPLGNTNHHIQQKYKAYAEFAANLGRGFTARSVRDRWVNIRSTFNHNVRRVDKSKETAASPADVYVPCWPLWKPLQFLRDVSVREDSGVVTYEPNSGPEVSEMPLKQEIQFEEDKELLTIRQRGQRTDRPRRKMKFHPNIKDIDCQKVLDDLRIAMRPLITNTNNDNEDQSYWFFGKHITERLNCMRTEDAECASRDILALLENWPTNDT</sequence>
<feature type="domain" description="MADF" evidence="1">
    <location>
        <begin position="15"/>
        <end position="110"/>
    </location>
</feature>
<dbReference type="EMBL" id="JH668358">
    <property type="protein sequence ID" value="KAG6448523.1"/>
    <property type="molecule type" value="Genomic_DNA"/>
</dbReference>
<dbReference type="Pfam" id="PF10545">
    <property type="entry name" value="MADF_DNA_bdg"/>
    <property type="match status" value="1"/>
</dbReference>
<reference evidence="2" key="1">
    <citation type="journal article" date="2016" name="Insect Biochem. Mol. Biol.">
        <title>Multifaceted biological insights from a draft genome sequence of the tobacco hornworm moth, Manduca sexta.</title>
        <authorList>
            <person name="Kanost M.R."/>
            <person name="Arrese E.L."/>
            <person name="Cao X."/>
            <person name="Chen Y.R."/>
            <person name="Chellapilla S."/>
            <person name="Goldsmith M.R."/>
            <person name="Grosse-Wilde E."/>
            <person name="Heckel D.G."/>
            <person name="Herndon N."/>
            <person name="Jiang H."/>
            <person name="Papanicolaou A."/>
            <person name="Qu J."/>
            <person name="Soulages J.L."/>
            <person name="Vogel H."/>
            <person name="Walters J."/>
            <person name="Waterhouse R.M."/>
            <person name="Ahn S.J."/>
            <person name="Almeida F.C."/>
            <person name="An C."/>
            <person name="Aqrawi P."/>
            <person name="Bretschneider A."/>
            <person name="Bryant W.B."/>
            <person name="Bucks S."/>
            <person name="Chao H."/>
            <person name="Chevignon G."/>
            <person name="Christen J.M."/>
            <person name="Clarke D.F."/>
            <person name="Dittmer N.T."/>
            <person name="Ferguson L.C.F."/>
            <person name="Garavelou S."/>
            <person name="Gordon K.H.J."/>
            <person name="Gunaratna R.T."/>
            <person name="Han Y."/>
            <person name="Hauser F."/>
            <person name="He Y."/>
            <person name="Heidel-Fischer H."/>
            <person name="Hirsh A."/>
            <person name="Hu Y."/>
            <person name="Jiang H."/>
            <person name="Kalra D."/>
            <person name="Klinner C."/>
            <person name="Konig C."/>
            <person name="Kovar C."/>
            <person name="Kroll A.R."/>
            <person name="Kuwar S.S."/>
            <person name="Lee S.L."/>
            <person name="Lehman R."/>
            <person name="Li K."/>
            <person name="Li Z."/>
            <person name="Liang H."/>
            <person name="Lovelace S."/>
            <person name="Lu Z."/>
            <person name="Mansfield J.H."/>
            <person name="McCulloch K.J."/>
            <person name="Mathew T."/>
            <person name="Morton B."/>
            <person name="Muzny D.M."/>
            <person name="Neunemann D."/>
            <person name="Ongeri F."/>
            <person name="Pauchet Y."/>
            <person name="Pu L.L."/>
            <person name="Pyrousis I."/>
            <person name="Rao X.J."/>
            <person name="Redding A."/>
            <person name="Roesel C."/>
            <person name="Sanchez-Gracia A."/>
            <person name="Schaack S."/>
            <person name="Shukla A."/>
            <person name="Tetreau G."/>
            <person name="Wang Y."/>
            <person name="Xiong G.H."/>
            <person name="Traut W."/>
            <person name="Walsh T.K."/>
            <person name="Worley K.C."/>
            <person name="Wu D."/>
            <person name="Wu W."/>
            <person name="Wu Y.Q."/>
            <person name="Zhang X."/>
            <person name="Zou Z."/>
            <person name="Zucker H."/>
            <person name="Briscoe A.D."/>
            <person name="Burmester T."/>
            <person name="Clem R.J."/>
            <person name="Feyereisen R."/>
            <person name="Grimmelikhuijzen C.J.P."/>
            <person name="Hamodrakas S.J."/>
            <person name="Hansson B.S."/>
            <person name="Huguet E."/>
            <person name="Jermiin L.S."/>
            <person name="Lan Q."/>
            <person name="Lehman H.K."/>
            <person name="Lorenzen M."/>
            <person name="Merzendorfer H."/>
            <person name="Michalopoulos I."/>
            <person name="Morton D.B."/>
            <person name="Muthukrishnan S."/>
            <person name="Oakeshott J.G."/>
            <person name="Palmer W."/>
            <person name="Park Y."/>
            <person name="Passarelli A.L."/>
            <person name="Rozas J."/>
            <person name="Schwartz L.M."/>
            <person name="Smith W."/>
            <person name="Southgate A."/>
            <person name="Vilcinskas A."/>
            <person name="Vogt R."/>
            <person name="Wang P."/>
            <person name="Werren J."/>
            <person name="Yu X.Q."/>
            <person name="Zhou J.J."/>
            <person name="Brown S.J."/>
            <person name="Scherer S.E."/>
            <person name="Richards S."/>
            <person name="Blissard G.W."/>
        </authorList>
    </citation>
    <scope>NUCLEOTIDE SEQUENCE</scope>
</reference>
<dbReference type="SMART" id="SM00595">
    <property type="entry name" value="MADF"/>
    <property type="match status" value="1"/>
</dbReference>
<comment type="caution">
    <text evidence="2">The sequence shown here is derived from an EMBL/GenBank/DDBJ whole genome shotgun (WGS) entry which is preliminary data.</text>
</comment>
<dbReference type="GO" id="GO:0005634">
    <property type="term" value="C:nucleus"/>
    <property type="evidence" value="ECO:0007669"/>
    <property type="project" value="TreeGrafter"/>
</dbReference>
<protein>
    <recommendedName>
        <fullName evidence="1">MADF domain-containing protein</fullName>
    </recommendedName>
</protein>
<dbReference type="EMBL" id="JH668358">
    <property type="protein sequence ID" value="KAG6448522.1"/>
    <property type="molecule type" value="Genomic_DNA"/>
</dbReference>
<dbReference type="Proteomes" id="UP000791440">
    <property type="component" value="Unassembled WGS sequence"/>
</dbReference>
<gene>
    <name evidence="2" type="ORF">O3G_MSEX005525</name>
</gene>
<dbReference type="InterPro" id="IPR039353">
    <property type="entry name" value="TF_Adf1"/>
</dbReference>
<dbReference type="AlphaFoldDB" id="A0A921Z038"/>
<organism evidence="2 3">
    <name type="scientific">Manduca sexta</name>
    <name type="common">Tobacco hawkmoth</name>
    <name type="synonym">Tobacco hornworm</name>
    <dbReference type="NCBI Taxonomy" id="7130"/>
    <lineage>
        <taxon>Eukaryota</taxon>
        <taxon>Metazoa</taxon>
        <taxon>Ecdysozoa</taxon>
        <taxon>Arthropoda</taxon>
        <taxon>Hexapoda</taxon>
        <taxon>Insecta</taxon>
        <taxon>Pterygota</taxon>
        <taxon>Neoptera</taxon>
        <taxon>Endopterygota</taxon>
        <taxon>Lepidoptera</taxon>
        <taxon>Glossata</taxon>
        <taxon>Ditrysia</taxon>
        <taxon>Bombycoidea</taxon>
        <taxon>Sphingidae</taxon>
        <taxon>Sphinginae</taxon>
        <taxon>Sphingini</taxon>
        <taxon>Manduca</taxon>
    </lineage>
</organism>
<dbReference type="PROSITE" id="PS51029">
    <property type="entry name" value="MADF"/>
    <property type="match status" value="1"/>
</dbReference>
<dbReference type="OrthoDB" id="549750at2759"/>
<name>A0A921Z038_MANSE</name>
<accession>A0A921Z038</accession>
<keyword evidence="3" id="KW-1185">Reference proteome</keyword>
<dbReference type="PANTHER" id="PTHR12243">
    <property type="entry name" value="MADF DOMAIN TRANSCRIPTION FACTOR"/>
    <property type="match status" value="1"/>
</dbReference>
<reference evidence="2" key="2">
    <citation type="submission" date="2020-12" db="EMBL/GenBank/DDBJ databases">
        <authorList>
            <person name="Kanost M."/>
        </authorList>
    </citation>
    <scope>NUCLEOTIDE SEQUENCE</scope>
</reference>
<dbReference type="GO" id="GO:0005667">
    <property type="term" value="C:transcription regulator complex"/>
    <property type="evidence" value="ECO:0007669"/>
    <property type="project" value="TreeGrafter"/>
</dbReference>
<proteinExistence type="predicted"/>
<dbReference type="GO" id="GO:0006357">
    <property type="term" value="P:regulation of transcription by RNA polymerase II"/>
    <property type="evidence" value="ECO:0007669"/>
    <property type="project" value="TreeGrafter"/>
</dbReference>
<evidence type="ECO:0000313" key="2">
    <source>
        <dbReference type="EMBL" id="KAG6448523.1"/>
    </source>
</evidence>
<dbReference type="PANTHER" id="PTHR12243:SF67">
    <property type="entry name" value="COREPRESSOR OF PANGOLIN, ISOFORM A-RELATED"/>
    <property type="match status" value="1"/>
</dbReference>